<evidence type="ECO:0000256" key="12">
    <source>
        <dbReference type="ARBA" id="ARBA00073975"/>
    </source>
</evidence>
<dbReference type="Proteomes" id="UP001172102">
    <property type="component" value="Unassembled WGS sequence"/>
</dbReference>
<dbReference type="GO" id="GO:0030943">
    <property type="term" value="F:mitochondrion targeting sequence binding"/>
    <property type="evidence" value="ECO:0007669"/>
    <property type="project" value="TreeGrafter"/>
</dbReference>
<keyword evidence="3" id="KW-0813">Transport</keyword>
<evidence type="ECO:0000256" key="4">
    <source>
        <dbReference type="ARBA" id="ARBA00022692"/>
    </source>
</evidence>
<feature type="transmembrane region" description="Helical" evidence="15">
    <location>
        <begin position="6"/>
        <end position="29"/>
    </location>
</feature>
<proteinExistence type="inferred from homology"/>
<dbReference type="PANTHER" id="PTHR12430">
    <property type="entry name" value="MITOCHONDRIAL IMPORT RECEPTOR SUBUNIT TOM20"/>
    <property type="match status" value="1"/>
</dbReference>
<evidence type="ECO:0000313" key="17">
    <source>
        <dbReference type="Proteomes" id="UP001172102"/>
    </source>
</evidence>
<evidence type="ECO:0000256" key="6">
    <source>
        <dbReference type="ARBA" id="ARBA00022927"/>
    </source>
</evidence>
<evidence type="ECO:0000256" key="14">
    <source>
        <dbReference type="PIRNR" id="PIRNR037707"/>
    </source>
</evidence>
<keyword evidence="7 15" id="KW-1133">Transmembrane helix</keyword>
<dbReference type="GO" id="GO:0005742">
    <property type="term" value="C:mitochondrial outer membrane translocase complex"/>
    <property type="evidence" value="ECO:0007669"/>
    <property type="project" value="UniProtKB-UniRule"/>
</dbReference>
<keyword evidence="4 15" id="KW-0812">Transmembrane</keyword>
<accession>A0AA40DUB4</accession>
<evidence type="ECO:0000256" key="2">
    <source>
        <dbReference type="ARBA" id="ARBA00005792"/>
    </source>
</evidence>
<name>A0AA40DUB4_9PEZI</name>
<comment type="similarity">
    <text evidence="2 14">Belongs to the Tom20 family.</text>
</comment>
<evidence type="ECO:0000256" key="13">
    <source>
        <dbReference type="ARBA" id="ARBA00080405"/>
    </source>
</evidence>
<dbReference type="AlphaFoldDB" id="A0AA40DUB4"/>
<keyword evidence="8 14" id="KW-0496">Mitochondrion</keyword>
<dbReference type="Gene3D" id="1.20.960.10">
    <property type="entry name" value="Mitochondrial outer membrane translocase complex, subunit Tom20 domain"/>
    <property type="match status" value="1"/>
</dbReference>
<evidence type="ECO:0000256" key="11">
    <source>
        <dbReference type="ARBA" id="ARBA00068548"/>
    </source>
</evidence>
<dbReference type="PRINTS" id="PR00351">
    <property type="entry name" value="OM20RECEPTOR"/>
</dbReference>
<keyword evidence="9 14" id="KW-0472">Membrane</keyword>
<dbReference type="GO" id="GO:0008320">
    <property type="term" value="F:protein transmembrane transporter activity"/>
    <property type="evidence" value="ECO:0007669"/>
    <property type="project" value="TreeGrafter"/>
</dbReference>
<comment type="subcellular location">
    <subcellularLocation>
        <location evidence="1">Mitochondrion outer membrane</location>
        <topology evidence="1">Single-pass membrane protein</topology>
    </subcellularLocation>
</comment>
<evidence type="ECO:0000256" key="5">
    <source>
        <dbReference type="ARBA" id="ARBA00022787"/>
    </source>
</evidence>
<dbReference type="InterPro" id="IPR002056">
    <property type="entry name" value="MAS20"/>
</dbReference>
<dbReference type="GO" id="GO:0016031">
    <property type="term" value="P:tRNA import into mitochondrion"/>
    <property type="evidence" value="ECO:0007669"/>
    <property type="project" value="TreeGrafter"/>
</dbReference>
<gene>
    <name evidence="16" type="ORF">B0H67DRAFT_684003</name>
</gene>
<evidence type="ECO:0000256" key="1">
    <source>
        <dbReference type="ARBA" id="ARBA00004572"/>
    </source>
</evidence>
<keyword evidence="5 14" id="KW-1000">Mitochondrion outer membrane</keyword>
<dbReference type="Pfam" id="PF02064">
    <property type="entry name" value="MAS20"/>
    <property type="match status" value="1"/>
</dbReference>
<dbReference type="FunFam" id="1.20.960.10:FF:000002">
    <property type="entry name" value="Mitochondrial import receptor subunit TOM20"/>
    <property type="match status" value="1"/>
</dbReference>
<comment type="caution">
    <text evidence="16">The sequence shown here is derived from an EMBL/GenBank/DDBJ whole genome shotgun (WGS) entry which is preliminary data.</text>
</comment>
<dbReference type="GO" id="GO:0006886">
    <property type="term" value="P:intracellular protein transport"/>
    <property type="evidence" value="ECO:0007669"/>
    <property type="project" value="InterPro"/>
</dbReference>
<dbReference type="NCBIfam" id="TIGR00985">
    <property type="entry name" value="3a0801s04tom"/>
    <property type="match status" value="1"/>
</dbReference>
<evidence type="ECO:0000256" key="15">
    <source>
        <dbReference type="SAM" id="Phobius"/>
    </source>
</evidence>
<evidence type="ECO:0000256" key="7">
    <source>
        <dbReference type="ARBA" id="ARBA00022989"/>
    </source>
</evidence>
<dbReference type="GO" id="GO:0006605">
    <property type="term" value="P:protein targeting"/>
    <property type="evidence" value="ECO:0007669"/>
    <property type="project" value="InterPro"/>
</dbReference>
<dbReference type="GO" id="GO:0030150">
    <property type="term" value="P:protein import into mitochondrial matrix"/>
    <property type="evidence" value="ECO:0007669"/>
    <property type="project" value="TreeGrafter"/>
</dbReference>
<evidence type="ECO:0000313" key="16">
    <source>
        <dbReference type="EMBL" id="KAK0715880.1"/>
    </source>
</evidence>
<reference evidence="16" key="1">
    <citation type="submission" date="2023-06" db="EMBL/GenBank/DDBJ databases">
        <title>Genome-scale phylogeny and comparative genomics of the fungal order Sordariales.</title>
        <authorList>
            <consortium name="Lawrence Berkeley National Laboratory"/>
            <person name="Hensen N."/>
            <person name="Bonometti L."/>
            <person name="Westerberg I."/>
            <person name="Brannstrom I.O."/>
            <person name="Guillou S."/>
            <person name="Cros-Aarteil S."/>
            <person name="Calhoun S."/>
            <person name="Haridas S."/>
            <person name="Kuo A."/>
            <person name="Mondo S."/>
            <person name="Pangilinan J."/>
            <person name="Riley R."/>
            <person name="Labutti K."/>
            <person name="Andreopoulos B."/>
            <person name="Lipzen A."/>
            <person name="Chen C."/>
            <person name="Yanf M."/>
            <person name="Daum C."/>
            <person name="Ng V."/>
            <person name="Clum A."/>
            <person name="Steindorff A."/>
            <person name="Ohm R."/>
            <person name="Martin F."/>
            <person name="Silar P."/>
            <person name="Natvig D."/>
            <person name="Lalanne C."/>
            <person name="Gautier V."/>
            <person name="Ament-Velasquez S.L."/>
            <person name="Kruys A."/>
            <person name="Hutchinson M.I."/>
            <person name="Powell A.J."/>
            <person name="Barry K."/>
            <person name="Miller A.N."/>
            <person name="Grigoriev I.V."/>
            <person name="Debuchy R."/>
            <person name="Gladieux P."/>
            <person name="Thoren M.H."/>
            <person name="Johannesson H."/>
        </authorList>
    </citation>
    <scope>NUCLEOTIDE SEQUENCE</scope>
    <source>
        <strain evidence="16">SMH4607-1</strain>
    </source>
</reference>
<evidence type="ECO:0000256" key="9">
    <source>
        <dbReference type="ARBA" id="ARBA00023136"/>
    </source>
</evidence>
<evidence type="ECO:0000256" key="8">
    <source>
        <dbReference type="ARBA" id="ARBA00023128"/>
    </source>
</evidence>
<evidence type="ECO:0000256" key="3">
    <source>
        <dbReference type="ARBA" id="ARBA00022448"/>
    </source>
</evidence>
<dbReference type="PIRSF" id="PIRSF037707">
    <property type="entry name" value="MAS20_rcpt"/>
    <property type="match status" value="1"/>
</dbReference>
<keyword evidence="6" id="KW-0653">Protein transport</keyword>
<sequence length="185" mass="20505">MSQPSAVLVTASIAAVATGVLAYVVYFDYRRRSQPEFRRQLRRNERRQARVEKEHATIEALAQRQSIKIAVDEAKEEGFPTNSDEKEAYFLEQVQNGEILGADPTKVVESALAFYKALKVYPTPSDLIGIYDKTVSKPILDVLAEMIAYDGTLKIGNSYSSPGVDVAELMREMSEMGQIPGVGLD</sequence>
<protein>
    <recommendedName>
        <fullName evidence="11">Mitochondrial import receptor subunit TOM20</fullName>
    </recommendedName>
    <alternativeName>
        <fullName evidence="10">Mitochondrial 20 kDa outer membrane protein</fullName>
    </alternativeName>
    <alternativeName>
        <fullName evidence="12">Mitochondrial import receptor subunit tom20</fullName>
    </alternativeName>
    <alternativeName>
        <fullName evidence="13">Translocase of outer membrane 20 kDa subunit</fullName>
    </alternativeName>
</protein>
<organism evidence="16 17">
    <name type="scientific">Lasiosphaeris hirsuta</name>
    <dbReference type="NCBI Taxonomy" id="260670"/>
    <lineage>
        <taxon>Eukaryota</taxon>
        <taxon>Fungi</taxon>
        <taxon>Dikarya</taxon>
        <taxon>Ascomycota</taxon>
        <taxon>Pezizomycotina</taxon>
        <taxon>Sordariomycetes</taxon>
        <taxon>Sordariomycetidae</taxon>
        <taxon>Sordariales</taxon>
        <taxon>Lasiosphaeriaceae</taxon>
        <taxon>Lasiosphaeris</taxon>
    </lineage>
</organism>
<dbReference type="SUPFAM" id="SSF47157">
    <property type="entry name" value="Mitochondrial import receptor subunit Tom20"/>
    <property type="match status" value="1"/>
</dbReference>
<dbReference type="PANTHER" id="PTHR12430:SF0">
    <property type="entry name" value="TRANSLOCASE OF OUTER MITOCHONDRIAL MEMBRANE 20"/>
    <property type="match status" value="1"/>
</dbReference>
<dbReference type="InterPro" id="IPR023392">
    <property type="entry name" value="Tom20_dom_sf"/>
</dbReference>
<dbReference type="EMBL" id="JAUKUA010000004">
    <property type="protein sequence ID" value="KAK0715880.1"/>
    <property type="molecule type" value="Genomic_DNA"/>
</dbReference>
<evidence type="ECO:0000256" key="10">
    <source>
        <dbReference type="ARBA" id="ARBA00042705"/>
    </source>
</evidence>
<keyword evidence="17" id="KW-1185">Reference proteome</keyword>